<dbReference type="NCBIfam" id="TIGR01462">
    <property type="entry name" value="greA"/>
    <property type="match status" value="1"/>
</dbReference>
<dbReference type="Gene3D" id="1.10.287.180">
    <property type="entry name" value="Transcription elongation factor, GreA/GreB, N-terminal domain"/>
    <property type="match status" value="1"/>
</dbReference>
<dbReference type="InterPro" id="IPR036953">
    <property type="entry name" value="GreA/GreB_C_sf"/>
</dbReference>
<dbReference type="PROSITE" id="PS00829">
    <property type="entry name" value="GREAB_1"/>
    <property type="match status" value="1"/>
</dbReference>
<proteinExistence type="inferred from homology"/>
<dbReference type="InterPro" id="IPR023459">
    <property type="entry name" value="Tscrpt_elong_fac_GreA/B_fam"/>
</dbReference>
<dbReference type="InterPro" id="IPR022691">
    <property type="entry name" value="Tscrpt_elong_fac_GreA/B_N"/>
</dbReference>
<evidence type="ECO:0000256" key="2">
    <source>
        <dbReference type="ARBA" id="ARBA00013729"/>
    </source>
</evidence>
<keyword evidence="5 8" id="KW-0804">Transcription</keyword>
<dbReference type="Pfam" id="PF01272">
    <property type="entry name" value="GreA_GreB"/>
    <property type="match status" value="1"/>
</dbReference>
<evidence type="ECO:0000259" key="11">
    <source>
        <dbReference type="Pfam" id="PF03449"/>
    </source>
</evidence>
<dbReference type="PATRIC" id="fig|1618677.3.peg.727"/>
<dbReference type="Gene3D" id="3.10.50.30">
    <property type="entry name" value="Transcription elongation factor, GreA/GreB, C-terminal domain"/>
    <property type="match status" value="1"/>
</dbReference>
<dbReference type="AlphaFoldDB" id="A0A0G0YUQ0"/>
<dbReference type="GO" id="GO:0003746">
    <property type="term" value="F:translation elongation factor activity"/>
    <property type="evidence" value="ECO:0007669"/>
    <property type="project" value="UniProtKB-KW"/>
</dbReference>
<protein>
    <recommendedName>
        <fullName evidence="2 8">Transcription elongation factor GreA</fullName>
    </recommendedName>
    <alternativeName>
        <fullName evidence="7 8">Transcript cleavage factor GreA</fullName>
    </alternativeName>
</protein>
<dbReference type="SUPFAM" id="SSF46557">
    <property type="entry name" value="GreA transcript cleavage protein, N-terminal domain"/>
    <property type="match status" value="1"/>
</dbReference>
<name>A0A0G0YUQ0_9BACT</name>
<dbReference type="PANTHER" id="PTHR30437:SF4">
    <property type="entry name" value="TRANSCRIPTION ELONGATION FACTOR GREA"/>
    <property type="match status" value="1"/>
</dbReference>
<dbReference type="EMBL" id="LCCW01000042">
    <property type="protein sequence ID" value="KKS40362.1"/>
    <property type="molecule type" value="Genomic_DNA"/>
</dbReference>
<keyword evidence="12" id="KW-0648">Protein biosynthesis</keyword>
<comment type="similarity">
    <text evidence="1 8 9">Belongs to the GreA/GreB family.</text>
</comment>
<accession>A0A0G0YUQ0</accession>
<dbReference type="GO" id="GO:0003677">
    <property type="term" value="F:DNA binding"/>
    <property type="evidence" value="ECO:0007669"/>
    <property type="project" value="UniProtKB-UniRule"/>
</dbReference>
<dbReference type="NCBIfam" id="NF001263">
    <property type="entry name" value="PRK00226.1-4"/>
    <property type="match status" value="1"/>
</dbReference>
<dbReference type="HAMAP" id="MF_00105">
    <property type="entry name" value="GreA_GreB"/>
    <property type="match status" value="1"/>
</dbReference>
<dbReference type="SUPFAM" id="SSF54534">
    <property type="entry name" value="FKBP-like"/>
    <property type="match status" value="1"/>
</dbReference>
<dbReference type="InterPro" id="IPR001437">
    <property type="entry name" value="Tscrpt_elong_fac_GreA/B_C"/>
</dbReference>
<dbReference type="GO" id="GO:0032784">
    <property type="term" value="P:regulation of DNA-templated transcription elongation"/>
    <property type="evidence" value="ECO:0007669"/>
    <property type="project" value="UniProtKB-UniRule"/>
</dbReference>
<evidence type="ECO:0000256" key="4">
    <source>
        <dbReference type="ARBA" id="ARBA00023125"/>
    </source>
</evidence>
<evidence type="ECO:0000313" key="12">
    <source>
        <dbReference type="EMBL" id="KKS40362.1"/>
    </source>
</evidence>
<evidence type="ECO:0000256" key="3">
    <source>
        <dbReference type="ARBA" id="ARBA00023015"/>
    </source>
</evidence>
<dbReference type="PANTHER" id="PTHR30437">
    <property type="entry name" value="TRANSCRIPTION ELONGATION FACTOR GREA"/>
    <property type="match status" value="1"/>
</dbReference>
<evidence type="ECO:0000256" key="5">
    <source>
        <dbReference type="ARBA" id="ARBA00023163"/>
    </source>
</evidence>
<gene>
    <name evidence="8" type="primary">greA</name>
    <name evidence="12" type="ORF">UV02_C0042G0007</name>
</gene>
<dbReference type="PIRSF" id="PIRSF006092">
    <property type="entry name" value="GreA_GreB"/>
    <property type="match status" value="1"/>
</dbReference>
<dbReference type="Pfam" id="PF03449">
    <property type="entry name" value="GreA_GreB_N"/>
    <property type="match status" value="1"/>
</dbReference>
<comment type="caution">
    <text evidence="12">The sequence shown here is derived from an EMBL/GenBank/DDBJ whole genome shotgun (WGS) entry which is preliminary data.</text>
</comment>
<keyword evidence="4 8" id="KW-0238">DNA-binding</keyword>
<dbReference type="InterPro" id="IPR028624">
    <property type="entry name" value="Tscrpt_elong_fac_GreA/B"/>
</dbReference>
<evidence type="ECO:0000256" key="6">
    <source>
        <dbReference type="ARBA" id="ARBA00024916"/>
    </source>
</evidence>
<evidence type="ECO:0000313" key="13">
    <source>
        <dbReference type="Proteomes" id="UP000034516"/>
    </source>
</evidence>
<dbReference type="InterPro" id="IPR036805">
    <property type="entry name" value="Tscrpt_elong_fac_GreA/B_N_sf"/>
</dbReference>
<keyword evidence="3 8" id="KW-0805">Transcription regulation</keyword>
<reference evidence="12 13" key="1">
    <citation type="journal article" date="2015" name="Nature">
        <title>rRNA introns, odd ribosomes, and small enigmatic genomes across a large radiation of phyla.</title>
        <authorList>
            <person name="Brown C.T."/>
            <person name="Hug L.A."/>
            <person name="Thomas B.C."/>
            <person name="Sharon I."/>
            <person name="Castelle C.J."/>
            <person name="Singh A."/>
            <person name="Wilkins M.J."/>
            <person name="Williams K.H."/>
            <person name="Banfield J.F."/>
        </authorList>
    </citation>
    <scope>NUCLEOTIDE SEQUENCE [LARGE SCALE GENOMIC DNA]</scope>
</reference>
<evidence type="ECO:0000256" key="7">
    <source>
        <dbReference type="ARBA" id="ARBA00030776"/>
    </source>
</evidence>
<dbReference type="FunFam" id="3.10.50.30:FF:000001">
    <property type="entry name" value="Transcription elongation factor GreA"/>
    <property type="match status" value="1"/>
</dbReference>
<dbReference type="InterPro" id="IPR018151">
    <property type="entry name" value="TF_GreA/GreB_CS"/>
</dbReference>
<dbReference type="FunFam" id="1.10.287.180:FF:000001">
    <property type="entry name" value="Transcription elongation factor GreA"/>
    <property type="match status" value="1"/>
</dbReference>
<evidence type="ECO:0000256" key="1">
    <source>
        <dbReference type="ARBA" id="ARBA00008213"/>
    </source>
</evidence>
<organism evidence="12 13">
    <name type="scientific">Candidatus Kuenenbacteria bacterium GW2011_GWA2_42_15</name>
    <dbReference type="NCBI Taxonomy" id="1618677"/>
    <lineage>
        <taxon>Bacteria</taxon>
        <taxon>Candidatus Kueneniibacteriota</taxon>
    </lineage>
</organism>
<evidence type="ECO:0000256" key="8">
    <source>
        <dbReference type="HAMAP-Rule" id="MF_00105"/>
    </source>
</evidence>
<dbReference type="Proteomes" id="UP000034516">
    <property type="component" value="Unassembled WGS sequence"/>
</dbReference>
<keyword evidence="12" id="KW-0251">Elongation factor</keyword>
<dbReference type="GO" id="GO:0006354">
    <property type="term" value="P:DNA-templated transcription elongation"/>
    <property type="evidence" value="ECO:0007669"/>
    <property type="project" value="TreeGrafter"/>
</dbReference>
<feature type="domain" description="Transcription elongation factor GreA/GreB N-terminal" evidence="11">
    <location>
        <begin position="9"/>
        <end position="77"/>
    </location>
</feature>
<comment type="function">
    <text evidence="6 8 9">Necessary for efficient RNA polymerase transcription elongation past template-encoded arresting sites. The arresting sites in DNA have the property of trapping a certain fraction of elongating RNA polymerases that pass through, resulting in locked ternary complexes. Cleavage of the nascent transcript by cleavage factors such as GreA or GreB allows the resumption of elongation from the new 3'terminus. GreA releases sequences of 2 to 3 nucleotides.</text>
</comment>
<sequence>MSFNNNQSYITKGGLIKLKNELNDLINVERKKIAERIQEAKELGDLSENAEYATAKEEQSFLEMRIMEIDSVIKNAVLIDEQSPSKNIVNVGSTVRFEDEAGQMREYQIVGSREADPCAGKISNESPIGRAFLGKKIGETVEFQAPKGAVKFKILDIN</sequence>
<dbReference type="InterPro" id="IPR006359">
    <property type="entry name" value="Tscrpt_elong_fac_GreA"/>
</dbReference>
<feature type="domain" description="Transcription elongation factor GreA/GreB C-terminal" evidence="10">
    <location>
        <begin position="86"/>
        <end position="158"/>
    </location>
</feature>
<evidence type="ECO:0000256" key="9">
    <source>
        <dbReference type="RuleBase" id="RU000556"/>
    </source>
</evidence>
<evidence type="ECO:0000259" key="10">
    <source>
        <dbReference type="Pfam" id="PF01272"/>
    </source>
</evidence>
<dbReference type="GO" id="GO:0070063">
    <property type="term" value="F:RNA polymerase binding"/>
    <property type="evidence" value="ECO:0007669"/>
    <property type="project" value="InterPro"/>
</dbReference>